<protein>
    <recommendedName>
        <fullName evidence="1">diguanylate cyclase</fullName>
        <ecNumber evidence="1">2.7.7.65</ecNumber>
    </recommendedName>
</protein>
<organism evidence="5 6">
    <name type="scientific">Ectopseudomonas mendocina</name>
    <name type="common">Pseudomonas mendocina</name>
    <dbReference type="NCBI Taxonomy" id="300"/>
    <lineage>
        <taxon>Bacteria</taxon>
        <taxon>Pseudomonadati</taxon>
        <taxon>Pseudomonadota</taxon>
        <taxon>Gammaproteobacteria</taxon>
        <taxon>Pseudomonadales</taxon>
        <taxon>Pseudomonadaceae</taxon>
        <taxon>Ectopseudomonas</taxon>
    </lineage>
</organism>
<dbReference type="CDD" id="cd01949">
    <property type="entry name" value="GGDEF"/>
    <property type="match status" value="1"/>
</dbReference>
<evidence type="ECO:0000256" key="1">
    <source>
        <dbReference type="ARBA" id="ARBA00012528"/>
    </source>
</evidence>
<feature type="domain" description="GGDEF" evidence="4">
    <location>
        <begin position="220"/>
        <end position="353"/>
    </location>
</feature>
<proteinExistence type="predicted"/>
<dbReference type="Gene3D" id="3.30.70.270">
    <property type="match status" value="1"/>
</dbReference>
<keyword evidence="6" id="KW-1185">Reference proteome</keyword>
<keyword evidence="3" id="KW-0812">Transmembrane</keyword>
<dbReference type="EC" id="2.7.7.65" evidence="1"/>
<dbReference type="Pfam" id="PF00990">
    <property type="entry name" value="GGDEF"/>
    <property type="match status" value="1"/>
</dbReference>
<dbReference type="SMART" id="SM00267">
    <property type="entry name" value="GGDEF"/>
    <property type="match status" value="1"/>
</dbReference>
<feature type="transmembrane region" description="Helical" evidence="3">
    <location>
        <begin position="155"/>
        <end position="175"/>
    </location>
</feature>
<feature type="transmembrane region" description="Helical" evidence="3">
    <location>
        <begin position="54"/>
        <end position="71"/>
    </location>
</feature>
<evidence type="ECO:0000313" key="5">
    <source>
        <dbReference type="EMBL" id="WXL26372.1"/>
    </source>
</evidence>
<evidence type="ECO:0000259" key="4">
    <source>
        <dbReference type="PROSITE" id="PS50887"/>
    </source>
</evidence>
<keyword evidence="5" id="KW-0808">Transferase</keyword>
<evidence type="ECO:0000313" key="6">
    <source>
        <dbReference type="Proteomes" id="UP001476583"/>
    </source>
</evidence>
<dbReference type="InterPro" id="IPR029787">
    <property type="entry name" value="Nucleotide_cyclase"/>
</dbReference>
<sequence>MFSKVHKGASSPDSPALRELQDEGQRSITRIIFVVTGLVLGSFCLMQFAAGNYLFASFELICATALLGAGWRIHAVHNLQMWLYGYVLSTVGFLIYIIVMPNASTTAYVWGYIVPVLSYLLLGRLRGVIITVAYTAIALALYLRNREVSLEPHEIIDLANAIGCVIMVTLFVHLFESRRAAAHHQLQKMARTDALTGVATRGSFQQYLDQTILESVRSQSRFVLVILDIDHFKEVNDRWGHDAGDQALRHVCDILGQRLRTSDTLGRMGGEEFGLLLRNTDRFCAEPLVEYLRELVCTTPLNYRGQEIHLSATFGLAEWPVDGETSEALYRQADRRLYYGKAAGRNQLISEDKSPPEVFISEGGSA</sequence>
<gene>
    <name evidence="5" type="ORF">WG219_02460</name>
</gene>
<comment type="catalytic activity">
    <reaction evidence="2">
        <text>2 GTP = 3',3'-c-di-GMP + 2 diphosphate</text>
        <dbReference type="Rhea" id="RHEA:24898"/>
        <dbReference type="ChEBI" id="CHEBI:33019"/>
        <dbReference type="ChEBI" id="CHEBI:37565"/>
        <dbReference type="ChEBI" id="CHEBI:58805"/>
        <dbReference type="EC" id="2.7.7.65"/>
    </reaction>
</comment>
<reference evidence="5 6" key="1">
    <citation type="submission" date="2024-03" db="EMBL/GenBank/DDBJ databases">
        <title>Complete genome of BD2.</title>
        <authorList>
            <person name="Cao G."/>
        </authorList>
    </citation>
    <scope>NUCLEOTIDE SEQUENCE [LARGE SCALE GENOMIC DNA]</scope>
    <source>
        <strain evidence="5 6">BD2</strain>
    </source>
</reference>
<dbReference type="PROSITE" id="PS50887">
    <property type="entry name" value="GGDEF"/>
    <property type="match status" value="1"/>
</dbReference>
<dbReference type="NCBIfam" id="TIGR00254">
    <property type="entry name" value="GGDEF"/>
    <property type="match status" value="1"/>
</dbReference>
<evidence type="ECO:0000256" key="3">
    <source>
        <dbReference type="SAM" id="Phobius"/>
    </source>
</evidence>
<dbReference type="InterPro" id="IPR050469">
    <property type="entry name" value="Diguanylate_Cyclase"/>
</dbReference>
<dbReference type="Pfam" id="PF20966">
    <property type="entry name" value="MASE6"/>
    <property type="match status" value="1"/>
</dbReference>
<dbReference type="InterPro" id="IPR048435">
    <property type="entry name" value="MASE6"/>
</dbReference>
<dbReference type="InterPro" id="IPR000160">
    <property type="entry name" value="GGDEF_dom"/>
</dbReference>
<dbReference type="Proteomes" id="UP001476583">
    <property type="component" value="Chromosome"/>
</dbReference>
<dbReference type="GO" id="GO:0052621">
    <property type="term" value="F:diguanylate cyclase activity"/>
    <property type="evidence" value="ECO:0007669"/>
    <property type="project" value="UniProtKB-EC"/>
</dbReference>
<name>A0ABZ2RH87_ECTME</name>
<dbReference type="SUPFAM" id="SSF55073">
    <property type="entry name" value="Nucleotide cyclase"/>
    <property type="match status" value="1"/>
</dbReference>
<dbReference type="PANTHER" id="PTHR45138:SF9">
    <property type="entry name" value="DIGUANYLATE CYCLASE DGCM-RELATED"/>
    <property type="match status" value="1"/>
</dbReference>
<dbReference type="InterPro" id="IPR043128">
    <property type="entry name" value="Rev_trsase/Diguanyl_cyclase"/>
</dbReference>
<feature type="transmembrane region" description="Helical" evidence="3">
    <location>
        <begin position="123"/>
        <end position="143"/>
    </location>
</feature>
<keyword evidence="3" id="KW-1133">Transmembrane helix</keyword>
<dbReference type="EMBL" id="CP148074">
    <property type="protein sequence ID" value="WXL26372.1"/>
    <property type="molecule type" value="Genomic_DNA"/>
</dbReference>
<dbReference type="PANTHER" id="PTHR45138">
    <property type="entry name" value="REGULATORY COMPONENTS OF SENSORY TRANSDUCTION SYSTEM"/>
    <property type="match status" value="1"/>
</dbReference>
<keyword evidence="3" id="KW-0472">Membrane</keyword>
<accession>A0ABZ2RH87</accession>
<keyword evidence="5" id="KW-0548">Nucleotidyltransferase</keyword>
<evidence type="ECO:0000256" key="2">
    <source>
        <dbReference type="ARBA" id="ARBA00034247"/>
    </source>
</evidence>
<feature type="transmembrane region" description="Helical" evidence="3">
    <location>
        <begin position="28"/>
        <end position="48"/>
    </location>
</feature>
<feature type="transmembrane region" description="Helical" evidence="3">
    <location>
        <begin position="83"/>
        <end position="103"/>
    </location>
</feature>